<keyword evidence="3" id="KW-1003">Cell membrane</keyword>
<dbReference type="GO" id="GO:0009986">
    <property type="term" value="C:cell surface"/>
    <property type="evidence" value="ECO:0007669"/>
    <property type="project" value="UniProtKB-SubCell"/>
</dbReference>
<dbReference type="Pfam" id="PF07422">
    <property type="entry name" value="s48_45"/>
    <property type="match status" value="1"/>
</dbReference>
<accession>A0A2H6K6X6</accession>
<comment type="subcellular location">
    <subcellularLocation>
        <location evidence="1">Cell membrane</location>
    </subcellularLocation>
    <subcellularLocation>
        <location evidence="2">Cell surface</location>
    </subcellularLocation>
</comment>
<sequence length="833" mass="93125">MIAITENRLIFICGPRNLVLSDALQRHIYHFSFTQPRILPWAPSTPLTQEIAKIGSGLGVLFLNRGRLHMPLQGCGGRPSPLFSPDNEVTVDPVTGIRSCVVDPMSESPIGFLCEGKIEPKECMKFLLDENGRVITAPPPHSYWDIQNDGHFVVAKYFDQLPLPPISGKCRCIDPETGQVKAKIEIRSKTDYICDITSMIERNTSQPIRGPWCSVVLQPGSTLTIRFPAEDVNTEPSEKDSPPGMPPQKRPKYVFDTGFMPKDLATLRQLASVYGFDIYDQISYHDAISGDALQLDVSQMGRGEVNLSYHADKPMALLHGTNSFYYHWTFISGDKNVAKKIRATINVAFAFTHHYRTIGCDRGTPSVFDPDISQKHCSAKSMGNGIGDVYECKAHIKEGFRQAGIYCRPDEELLPHNCESMGYDLHKNRIISIPGSLRNATTCPSQGFQLFDYFFRDYSPVSYACFCVDQRGYEKSRLIVTSHHHEKFTYMVNREKASYTLIPYVLLPWREVGLSKRQISPKSIMLNNISQESVFLQVGRTLFLTCGIAADGSSNCDCINHCIDEDFPAKWLPSQLEEFYYSVNETSDAIELVKTAYVDTIATTPGGLIFGYHNEENGTQCSTLVIQSTMDAILISKNPIHQQYVPMAFVCGKTPEPSDLSVTTRNVSASNAHPHRLSKVMGLSIGYTWYVVQVNVQTTDPHMQGCGVTYESTDLFKPETPQLYDADGRLQFGCNIDLNAAKETAFYCPAPYVLDPPNCFSQVYVDGEVRNTRDISESLVASRSNHFVILSLDSSLVGPGETLRQTPPLECRCVTTKGVVLSTIQIENYYSKW</sequence>
<evidence type="ECO:0000256" key="4">
    <source>
        <dbReference type="ARBA" id="ARBA00022729"/>
    </source>
</evidence>
<proteinExistence type="predicted"/>
<evidence type="ECO:0000256" key="5">
    <source>
        <dbReference type="ARBA" id="ARBA00023136"/>
    </source>
</evidence>
<keyword evidence="4" id="KW-0732">Signal</keyword>
<keyword evidence="5" id="KW-0472">Membrane</keyword>
<evidence type="ECO:0000259" key="8">
    <source>
        <dbReference type="PROSITE" id="PS51701"/>
    </source>
</evidence>
<comment type="caution">
    <text evidence="9">The sequence shown here is derived from an EMBL/GenBank/DDBJ whole genome shotgun (WGS) entry which is preliminary data.</text>
</comment>
<dbReference type="Gene3D" id="2.60.40.2860">
    <property type="match status" value="1"/>
</dbReference>
<evidence type="ECO:0000256" key="6">
    <source>
        <dbReference type="ARBA" id="ARBA00023157"/>
    </source>
</evidence>
<organism evidence="9 10">
    <name type="scientific">Babesia ovata</name>
    <dbReference type="NCBI Taxonomy" id="189622"/>
    <lineage>
        <taxon>Eukaryota</taxon>
        <taxon>Sar</taxon>
        <taxon>Alveolata</taxon>
        <taxon>Apicomplexa</taxon>
        <taxon>Aconoidasida</taxon>
        <taxon>Piroplasmida</taxon>
        <taxon>Babesiidae</taxon>
        <taxon>Babesia</taxon>
    </lineage>
</organism>
<protein>
    <recommendedName>
        <fullName evidence="8">6-Cys domain-containing protein</fullName>
    </recommendedName>
</protein>
<dbReference type="VEuPathDB" id="PiroplasmaDB:BOVATA_002500"/>
<evidence type="ECO:0000256" key="2">
    <source>
        <dbReference type="ARBA" id="ARBA00004241"/>
    </source>
</evidence>
<reference evidence="9 10" key="1">
    <citation type="journal article" date="2017" name="BMC Genomics">
        <title>Whole-genome assembly of Babesia ovata and comparative genomics between closely related pathogens.</title>
        <authorList>
            <person name="Yamagishi J."/>
            <person name="Asada M."/>
            <person name="Hakimi H."/>
            <person name="Tanaka T.Q."/>
            <person name="Sugimoto C."/>
            <person name="Kawazu S."/>
        </authorList>
    </citation>
    <scope>NUCLEOTIDE SEQUENCE [LARGE SCALE GENOMIC DNA]</scope>
    <source>
        <strain evidence="9 10">Miyake</strain>
    </source>
</reference>
<dbReference type="EMBL" id="BDSA01000001">
    <property type="protein sequence ID" value="GBE58757.1"/>
    <property type="molecule type" value="Genomic_DNA"/>
</dbReference>
<name>A0A2H6K6X6_9APIC</name>
<evidence type="ECO:0000313" key="10">
    <source>
        <dbReference type="Proteomes" id="UP000236319"/>
    </source>
</evidence>
<dbReference type="GO" id="GO:0005886">
    <property type="term" value="C:plasma membrane"/>
    <property type="evidence" value="ECO:0007669"/>
    <property type="project" value="UniProtKB-SubCell"/>
</dbReference>
<evidence type="ECO:0000256" key="1">
    <source>
        <dbReference type="ARBA" id="ARBA00004236"/>
    </source>
</evidence>
<keyword evidence="6" id="KW-1015">Disulfide bond</keyword>
<dbReference type="InterPro" id="IPR038160">
    <property type="entry name" value="6_CYS_dom_sf"/>
</dbReference>
<gene>
    <name evidence="9" type="ORF">BOVATA_002500</name>
</gene>
<evidence type="ECO:0000256" key="7">
    <source>
        <dbReference type="ARBA" id="ARBA00023180"/>
    </source>
</evidence>
<dbReference type="GeneID" id="39872527"/>
<dbReference type="PROSITE" id="PS51701">
    <property type="entry name" value="6_CYS"/>
    <property type="match status" value="1"/>
</dbReference>
<evidence type="ECO:0000313" key="9">
    <source>
        <dbReference type="EMBL" id="GBE58757.1"/>
    </source>
</evidence>
<dbReference type="Proteomes" id="UP000236319">
    <property type="component" value="Unassembled WGS sequence"/>
</dbReference>
<keyword evidence="7" id="KW-0325">Glycoprotein</keyword>
<evidence type="ECO:0000256" key="3">
    <source>
        <dbReference type="ARBA" id="ARBA00022475"/>
    </source>
</evidence>
<feature type="domain" description="6-Cys" evidence="8">
    <location>
        <begin position="702"/>
        <end position="833"/>
    </location>
</feature>
<dbReference type="InterPro" id="IPR010884">
    <property type="entry name" value="6_CYS_dom"/>
</dbReference>
<dbReference type="AlphaFoldDB" id="A0A2H6K6X6"/>
<dbReference type="RefSeq" id="XP_028865000.1">
    <property type="nucleotide sequence ID" value="XM_029009167.1"/>
</dbReference>
<dbReference type="OrthoDB" id="365660at2759"/>
<keyword evidence="10" id="KW-1185">Reference proteome</keyword>